<evidence type="ECO:0000313" key="7">
    <source>
        <dbReference type="Proteomes" id="UP000032160"/>
    </source>
</evidence>
<dbReference type="SUPFAM" id="SSF48498">
    <property type="entry name" value="Tetracyclin repressor-like, C-terminal domain"/>
    <property type="match status" value="1"/>
</dbReference>
<dbReference type="PANTHER" id="PTHR30055:SF151">
    <property type="entry name" value="TRANSCRIPTIONAL REGULATORY PROTEIN"/>
    <property type="match status" value="1"/>
</dbReference>
<evidence type="ECO:0000256" key="2">
    <source>
        <dbReference type="ARBA" id="ARBA00023125"/>
    </source>
</evidence>
<organism evidence="6 7">
    <name type="scientific">Candidatus Phaeomarinibacter ectocarpi</name>
    <dbReference type="NCBI Taxonomy" id="1458461"/>
    <lineage>
        <taxon>Bacteria</taxon>
        <taxon>Pseudomonadati</taxon>
        <taxon>Pseudomonadota</taxon>
        <taxon>Alphaproteobacteria</taxon>
        <taxon>Hyphomicrobiales</taxon>
        <taxon>Parvibaculaceae</taxon>
        <taxon>Candidatus Phaeomarinibacter</taxon>
    </lineage>
</organism>
<feature type="DNA-binding region" description="H-T-H motif" evidence="4">
    <location>
        <begin position="28"/>
        <end position="47"/>
    </location>
</feature>
<dbReference type="InterPro" id="IPR041478">
    <property type="entry name" value="TetR_C_27"/>
</dbReference>
<dbReference type="Proteomes" id="UP000032160">
    <property type="component" value="Chromosome I"/>
</dbReference>
<dbReference type="SUPFAM" id="SSF46689">
    <property type="entry name" value="Homeodomain-like"/>
    <property type="match status" value="1"/>
</dbReference>
<keyword evidence="3" id="KW-0804">Transcription</keyword>
<dbReference type="PANTHER" id="PTHR30055">
    <property type="entry name" value="HTH-TYPE TRANSCRIPTIONAL REGULATOR RUTR"/>
    <property type="match status" value="1"/>
</dbReference>
<dbReference type="InterPro" id="IPR050109">
    <property type="entry name" value="HTH-type_TetR-like_transc_reg"/>
</dbReference>
<accession>X5MF67</accession>
<dbReference type="OrthoDB" id="9802802at2"/>
<dbReference type="InterPro" id="IPR036271">
    <property type="entry name" value="Tet_transcr_reg_TetR-rel_C_sf"/>
</dbReference>
<keyword evidence="7" id="KW-1185">Reference proteome</keyword>
<feature type="domain" description="HTH tetR-type" evidence="5">
    <location>
        <begin position="5"/>
        <end position="65"/>
    </location>
</feature>
<evidence type="ECO:0000313" key="6">
    <source>
        <dbReference type="EMBL" id="CDO59639.1"/>
    </source>
</evidence>
<gene>
    <name evidence="6" type="ORF">BN1012_Phect1425</name>
</gene>
<keyword evidence="1" id="KW-0805">Transcription regulation</keyword>
<dbReference type="PRINTS" id="PR00455">
    <property type="entry name" value="HTHTETR"/>
</dbReference>
<reference evidence="6 7" key="1">
    <citation type="journal article" date="2014" name="Front. Genet.">
        <title>Genome and metabolic network of "Candidatus Phaeomarinobacter ectocarpi" Ec32, a new candidate genus of Alphaproteobacteria frequently associated with brown algae.</title>
        <authorList>
            <person name="Dittami S.M."/>
            <person name="Barbeyron T."/>
            <person name="Boyen C."/>
            <person name="Cambefort J."/>
            <person name="Collet G."/>
            <person name="Delage L."/>
            <person name="Gobet A."/>
            <person name="Groisillier A."/>
            <person name="Leblanc C."/>
            <person name="Michel G."/>
            <person name="Scornet D."/>
            <person name="Siegel A."/>
            <person name="Tapia J.E."/>
            <person name="Tonon T."/>
        </authorList>
    </citation>
    <scope>NUCLEOTIDE SEQUENCE [LARGE SCALE GENOMIC DNA]</scope>
    <source>
        <strain evidence="6 7">Ec32</strain>
    </source>
</reference>
<evidence type="ECO:0000256" key="1">
    <source>
        <dbReference type="ARBA" id="ARBA00023015"/>
    </source>
</evidence>
<dbReference type="STRING" id="1458461.BN1012_Phect1425"/>
<evidence type="ECO:0000256" key="4">
    <source>
        <dbReference type="PROSITE-ProRule" id="PRU00335"/>
    </source>
</evidence>
<dbReference type="InterPro" id="IPR001647">
    <property type="entry name" value="HTH_TetR"/>
</dbReference>
<dbReference type="GO" id="GO:0000976">
    <property type="term" value="F:transcription cis-regulatory region binding"/>
    <property type="evidence" value="ECO:0007669"/>
    <property type="project" value="TreeGrafter"/>
</dbReference>
<dbReference type="HOGENOM" id="CLU_069356_7_2_5"/>
<dbReference type="Pfam" id="PF00440">
    <property type="entry name" value="TetR_N"/>
    <property type="match status" value="1"/>
</dbReference>
<protein>
    <submittedName>
        <fullName evidence="6">Transcriptional regulator, TetR family</fullName>
    </submittedName>
</protein>
<name>X5MF67_9HYPH</name>
<dbReference type="AlphaFoldDB" id="X5MF67"/>
<dbReference type="EMBL" id="HG966617">
    <property type="protein sequence ID" value="CDO59639.1"/>
    <property type="molecule type" value="Genomic_DNA"/>
</dbReference>
<proteinExistence type="predicted"/>
<dbReference type="RefSeq" id="WP_043950227.1">
    <property type="nucleotide sequence ID" value="NZ_HG966617.1"/>
</dbReference>
<dbReference type="PROSITE" id="PS50977">
    <property type="entry name" value="HTH_TETR_2"/>
    <property type="match status" value="1"/>
</dbReference>
<dbReference type="InterPro" id="IPR009057">
    <property type="entry name" value="Homeodomain-like_sf"/>
</dbReference>
<sequence>MTEKDDIRERILEAARERFLHYGYGKTTMAEIARDCDMSPGNLYRFFQGKLDLAEEIASRATVETMEELAKAIRAPGKSATQAMRDYLFGKLRMTYTNLEKDPKIIELAHTVSAERPTFSTDMLQRERSIMMEIIANGRELGEFATNDVNFTAEMIQSATMKFSYPQLWSRLTLDSLERELAGVFDLVLGGLCPDRTLFVGGERPQAEEDDIQKTG</sequence>
<dbReference type="Gene3D" id="1.10.357.10">
    <property type="entry name" value="Tetracycline Repressor, domain 2"/>
    <property type="match status" value="1"/>
</dbReference>
<keyword evidence="2 4" id="KW-0238">DNA-binding</keyword>
<dbReference type="Pfam" id="PF17935">
    <property type="entry name" value="TetR_C_27"/>
    <property type="match status" value="1"/>
</dbReference>
<evidence type="ECO:0000259" key="5">
    <source>
        <dbReference type="PROSITE" id="PS50977"/>
    </source>
</evidence>
<dbReference type="KEGG" id="pect:BN1012_Phect1425"/>
<evidence type="ECO:0000256" key="3">
    <source>
        <dbReference type="ARBA" id="ARBA00023163"/>
    </source>
</evidence>
<dbReference type="GO" id="GO:0003700">
    <property type="term" value="F:DNA-binding transcription factor activity"/>
    <property type="evidence" value="ECO:0007669"/>
    <property type="project" value="TreeGrafter"/>
</dbReference>